<keyword evidence="2" id="KW-0479">Metal-binding</keyword>
<evidence type="ECO:0000256" key="1">
    <source>
        <dbReference type="ARBA" id="ARBA00022714"/>
    </source>
</evidence>
<keyword evidence="4" id="KW-0411">Iron-sulfur</keyword>
<reference evidence="7" key="3">
    <citation type="submission" date="2019-09" db="EMBL/GenBank/DDBJ databases">
        <authorList>
            <person name="Gao Z."/>
        </authorList>
    </citation>
    <scope>NUCLEOTIDE SEQUENCE</scope>
    <source>
        <tissue evidence="7">Leaves</tissue>
    </source>
</reference>
<dbReference type="PANTHER" id="PTHR13680:SF5">
    <property type="entry name" value="CDGSH IRON-SULFUR DOMAIN-CONTAINING PROTEIN 1"/>
    <property type="match status" value="1"/>
</dbReference>
<reference evidence="7" key="1">
    <citation type="submission" date="2018-07" db="EMBL/GenBank/DDBJ databases">
        <authorList>
            <person name="Gao Z.-S."/>
            <person name="Jia H.-M."/>
            <person name="Jia H.-J."/>
            <person name="Cai Q.-L."/>
            <person name="Wang Y."/>
            <person name="Zhao H.-B."/>
        </authorList>
    </citation>
    <scope>NUCLEOTIDE SEQUENCE</scope>
    <source>
        <tissue evidence="7">Leaves</tissue>
    </source>
</reference>
<evidence type="ECO:0000313" key="7">
    <source>
        <dbReference type="EMBL" id="KAB1210804.1"/>
    </source>
</evidence>
<dbReference type="SMART" id="SM00704">
    <property type="entry name" value="ZnF_CDGSH"/>
    <property type="match status" value="1"/>
</dbReference>
<dbReference type="InterPro" id="IPR045131">
    <property type="entry name" value="CISD1/2"/>
</dbReference>
<comment type="cofactor">
    <cofactor evidence="5">
        <name>[2Fe-2S] cluster</name>
        <dbReference type="ChEBI" id="CHEBI:190135"/>
    </cofactor>
</comment>
<organism evidence="7 9">
    <name type="scientific">Morella rubra</name>
    <name type="common">Chinese bayberry</name>
    <dbReference type="NCBI Taxonomy" id="262757"/>
    <lineage>
        <taxon>Eukaryota</taxon>
        <taxon>Viridiplantae</taxon>
        <taxon>Streptophyta</taxon>
        <taxon>Embryophyta</taxon>
        <taxon>Tracheophyta</taxon>
        <taxon>Spermatophyta</taxon>
        <taxon>Magnoliopsida</taxon>
        <taxon>eudicotyledons</taxon>
        <taxon>Gunneridae</taxon>
        <taxon>Pentapetalae</taxon>
        <taxon>rosids</taxon>
        <taxon>fabids</taxon>
        <taxon>Fagales</taxon>
        <taxon>Myricaceae</taxon>
        <taxon>Morella</taxon>
    </lineage>
</organism>
<dbReference type="FunFam" id="3.40.5.90:FF:000001">
    <property type="entry name" value="CDGSH iron-sulfur domain-containing protein 1"/>
    <property type="match status" value="1"/>
</dbReference>
<keyword evidence="9" id="KW-1185">Reference proteome</keyword>
<accession>A0A6A1VDG2</accession>
<dbReference type="GO" id="GO:0010506">
    <property type="term" value="P:regulation of autophagy"/>
    <property type="evidence" value="ECO:0007669"/>
    <property type="project" value="InterPro"/>
</dbReference>
<dbReference type="Proteomes" id="UP000516437">
    <property type="component" value="Chromosome 2"/>
</dbReference>
<dbReference type="EMBL" id="RXIC02000024">
    <property type="protein sequence ID" value="KAB1210804.1"/>
    <property type="molecule type" value="Genomic_DNA"/>
</dbReference>
<gene>
    <name evidence="8" type="ORF">CJ030_MR2G014108</name>
    <name evidence="7" type="ORF">CJ030_MR6G019805</name>
</gene>
<reference evidence="7 9" key="2">
    <citation type="journal article" date="2019" name="Plant Biotechnol. J.">
        <title>The red bayberry genome and genetic basis of sex determination.</title>
        <authorList>
            <person name="Jia H.M."/>
            <person name="Jia H.J."/>
            <person name="Cai Q.L."/>
            <person name="Wang Y."/>
            <person name="Zhao H.B."/>
            <person name="Yang W.F."/>
            <person name="Wang G.Y."/>
            <person name="Li Y.H."/>
            <person name="Zhan D.L."/>
            <person name="Shen Y.T."/>
            <person name="Niu Q.F."/>
            <person name="Chang L."/>
            <person name="Qiu J."/>
            <person name="Zhao L."/>
            <person name="Xie H.B."/>
            <person name="Fu W.Y."/>
            <person name="Jin J."/>
            <person name="Li X.W."/>
            <person name="Jiao Y."/>
            <person name="Zhou C.C."/>
            <person name="Tu T."/>
            <person name="Chai C.Y."/>
            <person name="Gao J.L."/>
            <person name="Fan L.J."/>
            <person name="van de Weg E."/>
            <person name="Wang J.Y."/>
            <person name="Gao Z.S."/>
        </authorList>
    </citation>
    <scope>NUCLEOTIDE SEQUENCE [LARGE SCALE GENOMIC DNA]</scope>
    <source>
        <tissue evidence="7">Leaves</tissue>
    </source>
</reference>
<evidence type="ECO:0000259" key="6">
    <source>
        <dbReference type="SMART" id="SM00704"/>
    </source>
</evidence>
<comment type="caution">
    <text evidence="7">The sequence shown here is derived from an EMBL/GenBank/DDBJ whole genome shotgun (WGS) entry which is preliminary data.</text>
</comment>
<evidence type="ECO:0000256" key="5">
    <source>
        <dbReference type="ARBA" id="ARBA00034078"/>
    </source>
</evidence>
<dbReference type="PANTHER" id="PTHR13680">
    <property type="entry name" value="CDGSH IRON-SULFUR DOMAIN-CONTAINING PROTEIN 1"/>
    <property type="match status" value="1"/>
</dbReference>
<evidence type="ECO:0000256" key="3">
    <source>
        <dbReference type="ARBA" id="ARBA00023004"/>
    </source>
</evidence>
<dbReference type="OrthoDB" id="449252at2759"/>
<keyword evidence="1" id="KW-0001">2Fe-2S</keyword>
<dbReference type="Proteomes" id="UP000516437">
    <property type="component" value="Chromosome 6"/>
</dbReference>
<evidence type="ECO:0000256" key="2">
    <source>
        <dbReference type="ARBA" id="ARBA00022723"/>
    </source>
</evidence>
<proteinExistence type="predicted"/>
<feature type="domain" description="Iron-binding zinc finger CDGSH type" evidence="6">
    <location>
        <begin position="72"/>
        <end position="111"/>
    </location>
</feature>
<evidence type="ECO:0000313" key="9">
    <source>
        <dbReference type="Proteomes" id="UP000516437"/>
    </source>
</evidence>
<keyword evidence="3" id="KW-0408">Iron</keyword>
<sequence length="124" mass="13214">MASILSMVGAGFSYRGPSVNGLEQSRSGTTVGTNFGSLSFGKMDSARSKRAVVVVRAEGQGINPEIRKNEEKVVDAVVISELSKPVTAYCRCWRSGTFPLCDGSHVKHNKATGDNVGPLLLKNQ</sequence>
<dbReference type="GO" id="GO:0005741">
    <property type="term" value="C:mitochondrial outer membrane"/>
    <property type="evidence" value="ECO:0007669"/>
    <property type="project" value="TreeGrafter"/>
</dbReference>
<name>A0A6A1VDG2_9ROSI</name>
<evidence type="ECO:0000256" key="4">
    <source>
        <dbReference type="ARBA" id="ARBA00023014"/>
    </source>
</evidence>
<dbReference type="GO" id="GO:0046872">
    <property type="term" value="F:metal ion binding"/>
    <property type="evidence" value="ECO:0007669"/>
    <property type="project" value="UniProtKB-KW"/>
</dbReference>
<protein>
    <submittedName>
        <fullName evidence="7">CDGSH iron-sulfur domain-containing protein NEET</fullName>
    </submittedName>
</protein>
<dbReference type="EMBL" id="RXIC02000020">
    <property type="protein sequence ID" value="KAB1222827.1"/>
    <property type="molecule type" value="Genomic_DNA"/>
</dbReference>
<dbReference type="GO" id="GO:0051537">
    <property type="term" value="F:2 iron, 2 sulfur cluster binding"/>
    <property type="evidence" value="ECO:0007669"/>
    <property type="project" value="UniProtKB-KW"/>
</dbReference>
<dbReference type="InterPro" id="IPR042216">
    <property type="entry name" value="MitoNEET_CISD"/>
</dbReference>
<dbReference type="Pfam" id="PF09360">
    <property type="entry name" value="zf-CDGSH"/>
    <property type="match status" value="1"/>
</dbReference>
<dbReference type="AlphaFoldDB" id="A0A6A1VDG2"/>
<evidence type="ECO:0000313" key="8">
    <source>
        <dbReference type="EMBL" id="KAB1222827.1"/>
    </source>
</evidence>
<dbReference type="InterPro" id="IPR018967">
    <property type="entry name" value="FeS-contain_CDGSH-typ"/>
</dbReference>
<dbReference type="Gene3D" id="3.40.5.90">
    <property type="entry name" value="CDGSH iron-sulfur domain, mitoNEET-type"/>
    <property type="match status" value="1"/>
</dbReference>